<dbReference type="AlphaFoldDB" id="A0AAN7C0S7"/>
<accession>A0AAN7C0S7</accession>
<dbReference type="EMBL" id="MU860627">
    <property type="protein sequence ID" value="KAK4233211.1"/>
    <property type="molecule type" value="Genomic_DNA"/>
</dbReference>
<organism evidence="1 2">
    <name type="scientific">Achaetomium macrosporum</name>
    <dbReference type="NCBI Taxonomy" id="79813"/>
    <lineage>
        <taxon>Eukaryota</taxon>
        <taxon>Fungi</taxon>
        <taxon>Dikarya</taxon>
        <taxon>Ascomycota</taxon>
        <taxon>Pezizomycotina</taxon>
        <taxon>Sordariomycetes</taxon>
        <taxon>Sordariomycetidae</taxon>
        <taxon>Sordariales</taxon>
        <taxon>Chaetomiaceae</taxon>
        <taxon>Achaetomium</taxon>
    </lineage>
</organism>
<evidence type="ECO:0000313" key="2">
    <source>
        <dbReference type="Proteomes" id="UP001303760"/>
    </source>
</evidence>
<proteinExistence type="predicted"/>
<evidence type="ECO:0000313" key="1">
    <source>
        <dbReference type="EMBL" id="KAK4233211.1"/>
    </source>
</evidence>
<name>A0AAN7C0S7_9PEZI</name>
<comment type="caution">
    <text evidence="1">The sequence shown here is derived from an EMBL/GenBank/DDBJ whole genome shotgun (WGS) entry which is preliminary data.</text>
</comment>
<reference evidence="1" key="1">
    <citation type="journal article" date="2023" name="Mol. Phylogenet. Evol.">
        <title>Genome-scale phylogeny and comparative genomics of the fungal order Sordariales.</title>
        <authorList>
            <person name="Hensen N."/>
            <person name="Bonometti L."/>
            <person name="Westerberg I."/>
            <person name="Brannstrom I.O."/>
            <person name="Guillou S."/>
            <person name="Cros-Aarteil S."/>
            <person name="Calhoun S."/>
            <person name="Haridas S."/>
            <person name="Kuo A."/>
            <person name="Mondo S."/>
            <person name="Pangilinan J."/>
            <person name="Riley R."/>
            <person name="LaButti K."/>
            <person name="Andreopoulos B."/>
            <person name="Lipzen A."/>
            <person name="Chen C."/>
            <person name="Yan M."/>
            <person name="Daum C."/>
            <person name="Ng V."/>
            <person name="Clum A."/>
            <person name="Steindorff A."/>
            <person name="Ohm R.A."/>
            <person name="Martin F."/>
            <person name="Silar P."/>
            <person name="Natvig D.O."/>
            <person name="Lalanne C."/>
            <person name="Gautier V."/>
            <person name="Ament-Velasquez S.L."/>
            <person name="Kruys A."/>
            <person name="Hutchinson M.I."/>
            <person name="Powell A.J."/>
            <person name="Barry K."/>
            <person name="Miller A.N."/>
            <person name="Grigoriev I.V."/>
            <person name="Debuchy R."/>
            <person name="Gladieux P."/>
            <person name="Hiltunen Thoren M."/>
            <person name="Johannesson H."/>
        </authorList>
    </citation>
    <scope>NUCLEOTIDE SEQUENCE</scope>
    <source>
        <strain evidence="1">CBS 532.94</strain>
    </source>
</reference>
<reference evidence="1" key="2">
    <citation type="submission" date="2023-05" db="EMBL/GenBank/DDBJ databases">
        <authorList>
            <consortium name="Lawrence Berkeley National Laboratory"/>
            <person name="Steindorff A."/>
            <person name="Hensen N."/>
            <person name="Bonometti L."/>
            <person name="Westerberg I."/>
            <person name="Brannstrom I.O."/>
            <person name="Guillou S."/>
            <person name="Cros-Aarteil S."/>
            <person name="Calhoun S."/>
            <person name="Haridas S."/>
            <person name="Kuo A."/>
            <person name="Mondo S."/>
            <person name="Pangilinan J."/>
            <person name="Riley R."/>
            <person name="Labutti K."/>
            <person name="Andreopoulos B."/>
            <person name="Lipzen A."/>
            <person name="Chen C."/>
            <person name="Yanf M."/>
            <person name="Daum C."/>
            <person name="Ng V."/>
            <person name="Clum A."/>
            <person name="Ohm R."/>
            <person name="Martin F."/>
            <person name="Silar P."/>
            <person name="Natvig D."/>
            <person name="Lalanne C."/>
            <person name="Gautier V."/>
            <person name="Ament-Velasquez S.L."/>
            <person name="Kruys A."/>
            <person name="Hutchinson M.I."/>
            <person name="Powell A.J."/>
            <person name="Barry K."/>
            <person name="Miller A.N."/>
            <person name="Grigoriev I.V."/>
            <person name="Debuchy R."/>
            <person name="Gladieux P."/>
            <person name="Thoren M.H."/>
            <person name="Johannesson H."/>
        </authorList>
    </citation>
    <scope>NUCLEOTIDE SEQUENCE</scope>
    <source>
        <strain evidence="1">CBS 532.94</strain>
    </source>
</reference>
<sequence>MRQSAGRLDSVGDLTPLAAPAAVGTGVQGAQELGILQSGHIEHDIVFAYRLREILYKRKVLNDQREYRKGDLFAKNRESREEAVAAPQEYEYNAEVLKLQEENPDLPELWDMDADVARDAEGAEVRDPEGDVVVCVRVTKDDEDL</sequence>
<keyword evidence="2" id="KW-1185">Reference proteome</keyword>
<gene>
    <name evidence="1" type="ORF">C8A03DRAFT_39098</name>
</gene>
<protein>
    <submittedName>
        <fullName evidence="1">Uncharacterized protein</fullName>
    </submittedName>
</protein>
<dbReference type="Proteomes" id="UP001303760">
    <property type="component" value="Unassembled WGS sequence"/>
</dbReference>